<dbReference type="Pfam" id="PF17866">
    <property type="entry name" value="AAA_lid_6"/>
    <property type="match status" value="1"/>
</dbReference>
<feature type="domain" description="AAA+ ATPase" evidence="5">
    <location>
        <begin position="488"/>
        <end position="641"/>
    </location>
</feature>
<comment type="caution">
    <text evidence="6">The sequence shown here is derived from an EMBL/GenBank/DDBJ whole genome shotgun (WGS) entry which is preliminary data.</text>
</comment>
<accession>A0A9P7ZFE1</accession>
<sequence>MLSLEQHHDPHFTVSWLLGLAPRPGRCPAWAAQYEDDISDTSVSFSLGLIPSPASDGCVGEDESIAVEMEVAESEQKAETYENDNDADDASLRDDMSGRRSRRSRVHATAEFLDLCEKMEEMVVDIETSRNTKDDASDIESIDGVSPEDDDAVSPARDEWLRLKRVEFAENKYLDRLMSLPGLEEAKSTFLHARARIKAAQRRETSLQKDNFDMVFTGNQGTGKSTLARLYAKFLLKEGLFKPRPYMYENGVYKCSAYYFSKTDIINAAGIITSKENGCIVIIDDAHMIDNHDSDLWNLHIRLKELPGIIVLVMAGSADDGLSKQIQYRVQVQSQLRVIELPNYTEEQLRVIFRRMVQLWFARRMKLEGGVDDRYVRTLICRLRRDVSDADFTNVWHVKQAFVEALRRQVERFARARKDGDYLDDYFMTKEDLLGEKPRLEPDKSEAWRELQGLPGLDEVKRSILGIINQASHNWEREMRGLAPLSVSLHRVFLGNPGTGKTTVAKLYGRILADFGLLSKGDLVLKSPADLMDKYVSTTERNTKKALAQAKGSVLILDDAHTLDSAGDRGIAVIDTLVAEVTGAPGEDRCVVLCGYPEQMKDMYANGNPGLARRFSLDMALSFLDFTPERLGQVLDLKLNEASLTMTEAARKVAMDMLTRASHRPGFGNGAEVVNLLANAALSRARRMNELHADTPADSLSVDANPPIEPADVDPDWGRHTRAAANTRALFDGFVGFEEIIAKFEGYQYMAQGMRLRGIDPRPYIPFTYVFKGPPGTGKTSTARKVGQIFYDMGLLSAPDVVEVSASALTGEYVGQTGPKTRRLLESALGKVLFIDEAYRLALPHSYGDEAVSELVDAMTKPTFARKMIVVLAGYDDSMDRLMRVNPGLKSRFATDIHFTPLRAEQCLESLRSVVSKVGIRLEATSSMDSTTRDTLLTGLAKLGTDESWASGRSVETLGERVIAHVFKECAMKGYTGAELEVNGRDLISILADSGMEERSGRRRPVTARADDIGGSFGGSKRFAACSEG</sequence>
<dbReference type="PRINTS" id="PR00819">
    <property type="entry name" value="CBXCFQXSUPER"/>
</dbReference>
<dbReference type="FunFam" id="3.40.50.300:FF:000216">
    <property type="entry name" value="Type VII secretion ATPase EccA"/>
    <property type="match status" value="2"/>
</dbReference>
<dbReference type="GO" id="GO:0005524">
    <property type="term" value="F:ATP binding"/>
    <property type="evidence" value="ECO:0007669"/>
    <property type="project" value="UniProtKB-KW"/>
</dbReference>
<dbReference type="InterPro" id="IPR003593">
    <property type="entry name" value="AAA+_ATPase"/>
</dbReference>
<dbReference type="Pfam" id="PF00004">
    <property type="entry name" value="AAA"/>
    <property type="match status" value="2"/>
</dbReference>
<protein>
    <submittedName>
        <fullName evidence="6">P-loop containing nucleoside triphosphate hydrolase protein</fullName>
    </submittedName>
</protein>
<feature type="compositionally biased region" description="Acidic residues" evidence="4">
    <location>
        <begin position="137"/>
        <end position="152"/>
    </location>
</feature>
<reference evidence="6" key="1">
    <citation type="journal article" date="2021" name="IMA Fungus">
        <title>Genomic characterization of three marine fungi, including Emericellopsis atlantica sp. nov. with signatures of a generalist lifestyle and marine biomass degradation.</title>
        <authorList>
            <person name="Hagestad O.C."/>
            <person name="Hou L."/>
            <person name="Andersen J.H."/>
            <person name="Hansen E.H."/>
            <person name="Altermark B."/>
            <person name="Li C."/>
            <person name="Kuhnert E."/>
            <person name="Cox R.J."/>
            <person name="Crous P.W."/>
            <person name="Spatafora J.W."/>
            <person name="Lail K."/>
            <person name="Amirebrahimi M."/>
            <person name="Lipzen A."/>
            <person name="Pangilinan J."/>
            <person name="Andreopoulos W."/>
            <person name="Hayes R.D."/>
            <person name="Ng V."/>
            <person name="Grigoriev I.V."/>
            <person name="Jackson S.A."/>
            <person name="Sutton T.D.S."/>
            <person name="Dobson A.D.W."/>
            <person name="Rama T."/>
        </authorList>
    </citation>
    <scope>NUCLEOTIDE SEQUENCE</scope>
    <source>
        <strain evidence="6">TS7</strain>
    </source>
</reference>
<gene>
    <name evidence="6" type="ORF">F5Z01DRAFT_628101</name>
</gene>
<organism evidence="6 7">
    <name type="scientific">Emericellopsis atlantica</name>
    <dbReference type="NCBI Taxonomy" id="2614577"/>
    <lineage>
        <taxon>Eukaryota</taxon>
        <taxon>Fungi</taxon>
        <taxon>Dikarya</taxon>
        <taxon>Ascomycota</taxon>
        <taxon>Pezizomycotina</taxon>
        <taxon>Sordariomycetes</taxon>
        <taxon>Hypocreomycetidae</taxon>
        <taxon>Hypocreales</taxon>
        <taxon>Bionectriaceae</taxon>
        <taxon>Emericellopsis</taxon>
    </lineage>
</organism>
<dbReference type="InterPro" id="IPR000641">
    <property type="entry name" value="CbxX/CfxQ"/>
</dbReference>
<keyword evidence="3" id="KW-0067">ATP-binding</keyword>
<dbReference type="Gene3D" id="3.40.50.300">
    <property type="entry name" value="P-loop containing nucleotide triphosphate hydrolases"/>
    <property type="match status" value="3"/>
</dbReference>
<dbReference type="Proteomes" id="UP000887229">
    <property type="component" value="Unassembled WGS sequence"/>
</dbReference>
<dbReference type="GO" id="GO:0016887">
    <property type="term" value="F:ATP hydrolysis activity"/>
    <property type="evidence" value="ECO:0007669"/>
    <property type="project" value="InterPro"/>
</dbReference>
<evidence type="ECO:0000313" key="7">
    <source>
        <dbReference type="Proteomes" id="UP000887229"/>
    </source>
</evidence>
<dbReference type="InterPro" id="IPR027417">
    <property type="entry name" value="P-loop_NTPase"/>
</dbReference>
<evidence type="ECO:0000256" key="2">
    <source>
        <dbReference type="ARBA" id="ARBA00022741"/>
    </source>
</evidence>
<dbReference type="PANTHER" id="PTHR43392">
    <property type="entry name" value="AAA-TYPE ATPASE FAMILY PROTEIN / ANKYRIN REPEAT FAMILY PROTEIN"/>
    <property type="match status" value="1"/>
</dbReference>
<name>A0A9P7ZFE1_9HYPO</name>
<dbReference type="InterPro" id="IPR050773">
    <property type="entry name" value="CbxX/CfxQ_RuBisCO_ESX"/>
</dbReference>
<evidence type="ECO:0000256" key="3">
    <source>
        <dbReference type="ARBA" id="ARBA00022840"/>
    </source>
</evidence>
<evidence type="ECO:0000256" key="4">
    <source>
        <dbReference type="SAM" id="MobiDB-lite"/>
    </source>
</evidence>
<feature type="domain" description="AAA+ ATPase" evidence="5">
    <location>
        <begin position="765"/>
        <end position="903"/>
    </location>
</feature>
<dbReference type="PANTHER" id="PTHR43392:SF2">
    <property type="entry name" value="AAA-TYPE ATPASE FAMILY PROTEIN _ ANKYRIN REPEAT FAMILY PROTEIN"/>
    <property type="match status" value="1"/>
</dbReference>
<feature type="region of interest" description="Disordered" evidence="4">
    <location>
        <begin position="696"/>
        <end position="717"/>
    </location>
</feature>
<dbReference type="GeneID" id="70292480"/>
<comment type="similarity">
    <text evidence="1">Belongs to the CbxX/CfxQ family.</text>
</comment>
<dbReference type="AlphaFoldDB" id="A0A9P7ZFE1"/>
<dbReference type="SMART" id="SM00382">
    <property type="entry name" value="AAA"/>
    <property type="match status" value="3"/>
</dbReference>
<dbReference type="RefSeq" id="XP_046115073.1">
    <property type="nucleotide sequence ID" value="XM_046261577.1"/>
</dbReference>
<dbReference type="InterPro" id="IPR003959">
    <property type="entry name" value="ATPase_AAA_core"/>
</dbReference>
<keyword evidence="7" id="KW-1185">Reference proteome</keyword>
<proteinExistence type="inferred from homology"/>
<dbReference type="Gene3D" id="1.10.8.60">
    <property type="match status" value="2"/>
</dbReference>
<keyword evidence="2" id="KW-0547">Nucleotide-binding</keyword>
<feature type="domain" description="AAA+ ATPase" evidence="5">
    <location>
        <begin position="210"/>
        <end position="340"/>
    </location>
</feature>
<feature type="region of interest" description="Disordered" evidence="4">
    <location>
        <begin position="71"/>
        <end position="103"/>
    </location>
</feature>
<keyword evidence="6" id="KW-0378">Hydrolase</keyword>
<dbReference type="OrthoDB" id="2423195at2759"/>
<dbReference type="EMBL" id="MU251270">
    <property type="protein sequence ID" value="KAG9251149.1"/>
    <property type="molecule type" value="Genomic_DNA"/>
</dbReference>
<feature type="region of interest" description="Disordered" evidence="4">
    <location>
        <begin position="128"/>
        <end position="153"/>
    </location>
</feature>
<evidence type="ECO:0000313" key="6">
    <source>
        <dbReference type="EMBL" id="KAG9251149.1"/>
    </source>
</evidence>
<dbReference type="SUPFAM" id="SSF52540">
    <property type="entry name" value="P-loop containing nucleoside triphosphate hydrolases"/>
    <property type="match status" value="3"/>
</dbReference>
<evidence type="ECO:0000259" key="5">
    <source>
        <dbReference type="SMART" id="SM00382"/>
    </source>
</evidence>
<dbReference type="CDD" id="cd00009">
    <property type="entry name" value="AAA"/>
    <property type="match status" value="2"/>
</dbReference>
<dbReference type="InterPro" id="IPR041627">
    <property type="entry name" value="AAA_lid_6"/>
</dbReference>
<evidence type="ECO:0000256" key="1">
    <source>
        <dbReference type="ARBA" id="ARBA00010378"/>
    </source>
</evidence>